<dbReference type="Proteomes" id="UP000291084">
    <property type="component" value="Chromosome 5"/>
</dbReference>
<accession>A0A0S3S270</accession>
<dbReference type="EMBL" id="AP015038">
    <property type="protein sequence ID" value="BAT86933.1"/>
    <property type="molecule type" value="Genomic_DNA"/>
</dbReference>
<keyword evidence="2" id="KW-1185">Reference proteome</keyword>
<evidence type="ECO:0000313" key="2">
    <source>
        <dbReference type="Proteomes" id="UP000291084"/>
    </source>
</evidence>
<protein>
    <recommendedName>
        <fullName evidence="3">B-like cyclin</fullName>
    </recommendedName>
</protein>
<sequence>MELRLLHAIEWVAFSASTSGMPLFMSRSYWTCFELNSIFAPKTIQRMELWVMSNLKWRLCSIMPYDYLNHFITKLHSSSSSESTKHCFLSRTLV</sequence>
<evidence type="ECO:0008006" key="3">
    <source>
        <dbReference type="Google" id="ProtNLM"/>
    </source>
</evidence>
<gene>
    <name evidence="1" type="primary">Vigan.05G026600</name>
    <name evidence="1" type="ORF">VIGAN_05026600</name>
</gene>
<reference evidence="1 2" key="1">
    <citation type="journal article" date="2015" name="Sci. Rep.">
        <title>The power of single molecule real-time sequencing technology in the de novo assembly of a eukaryotic genome.</title>
        <authorList>
            <person name="Sakai H."/>
            <person name="Naito K."/>
            <person name="Ogiso-Tanaka E."/>
            <person name="Takahashi Y."/>
            <person name="Iseki K."/>
            <person name="Muto C."/>
            <person name="Satou K."/>
            <person name="Teruya K."/>
            <person name="Shiroma A."/>
            <person name="Shimoji M."/>
            <person name="Hirano T."/>
            <person name="Itoh T."/>
            <person name="Kaga A."/>
            <person name="Tomooka N."/>
        </authorList>
    </citation>
    <scope>NUCLEOTIDE SEQUENCE [LARGE SCALE GENOMIC DNA]</scope>
    <source>
        <strain evidence="2">cv. Shumari</strain>
    </source>
</reference>
<dbReference type="AlphaFoldDB" id="A0A0S3S270"/>
<proteinExistence type="predicted"/>
<evidence type="ECO:0000313" key="1">
    <source>
        <dbReference type="EMBL" id="BAT86933.1"/>
    </source>
</evidence>
<organism evidence="1 2">
    <name type="scientific">Vigna angularis var. angularis</name>
    <dbReference type="NCBI Taxonomy" id="157739"/>
    <lineage>
        <taxon>Eukaryota</taxon>
        <taxon>Viridiplantae</taxon>
        <taxon>Streptophyta</taxon>
        <taxon>Embryophyta</taxon>
        <taxon>Tracheophyta</taxon>
        <taxon>Spermatophyta</taxon>
        <taxon>Magnoliopsida</taxon>
        <taxon>eudicotyledons</taxon>
        <taxon>Gunneridae</taxon>
        <taxon>Pentapetalae</taxon>
        <taxon>rosids</taxon>
        <taxon>fabids</taxon>
        <taxon>Fabales</taxon>
        <taxon>Fabaceae</taxon>
        <taxon>Papilionoideae</taxon>
        <taxon>50 kb inversion clade</taxon>
        <taxon>NPAAA clade</taxon>
        <taxon>indigoferoid/millettioid clade</taxon>
        <taxon>Phaseoleae</taxon>
        <taxon>Vigna</taxon>
    </lineage>
</organism>
<name>A0A0S3S270_PHAAN</name>
<dbReference type="Gene3D" id="1.10.472.10">
    <property type="entry name" value="Cyclin-like"/>
    <property type="match status" value="2"/>
</dbReference>